<dbReference type="InterPro" id="IPR001466">
    <property type="entry name" value="Beta-lactam-related"/>
</dbReference>
<comment type="caution">
    <text evidence="2">The sequence shown here is derived from an EMBL/GenBank/DDBJ whole genome shotgun (WGS) entry which is preliminary data.</text>
</comment>
<dbReference type="PANTHER" id="PTHR43319">
    <property type="entry name" value="BETA-LACTAMASE-RELATED"/>
    <property type="match status" value="1"/>
</dbReference>
<protein>
    <submittedName>
        <fullName evidence="2">Serine hydrolase domain-containing protein</fullName>
    </submittedName>
</protein>
<proteinExistence type="predicted"/>
<reference evidence="2 3" key="1">
    <citation type="journal article" date="2019" name="Int. J. Syst. Evol. Microbiol.">
        <title>The Global Catalogue of Microorganisms (GCM) 10K type strain sequencing project: providing services to taxonomists for standard genome sequencing and annotation.</title>
        <authorList>
            <consortium name="The Broad Institute Genomics Platform"/>
            <consortium name="The Broad Institute Genome Sequencing Center for Infectious Disease"/>
            <person name="Wu L."/>
            <person name="Ma J."/>
        </authorList>
    </citation>
    <scope>NUCLEOTIDE SEQUENCE [LARGE SCALE GENOMIC DNA]</scope>
    <source>
        <strain evidence="2 3">JCM 10977</strain>
    </source>
</reference>
<dbReference type="GO" id="GO:0016787">
    <property type="term" value="F:hydrolase activity"/>
    <property type="evidence" value="ECO:0007669"/>
    <property type="project" value="UniProtKB-KW"/>
</dbReference>
<dbReference type="InterPro" id="IPR012338">
    <property type="entry name" value="Beta-lactam/transpept-like"/>
</dbReference>
<name>A0ABN1P5S9_9ACTN</name>
<organism evidence="2 3">
    <name type="scientific">Kribbella koreensis</name>
    <dbReference type="NCBI Taxonomy" id="57909"/>
    <lineage>
        <taxon>Bacteria</taxon>
        <taxon>Bacillati</taxon>
        <taxon>Actinomycetota</taxon>
        <taxon>Actinomycetes</taxon>
        <taxon>Propionibacteriales</taxon>
        <taxon>Kribbellaceae</taxon>
        <taxon>Kribbella</taxon>
    </lineage>
</organism>
<evidence type="ECO:0000313" key="3">
    <source>
        <dbReference type="Proteomes" id="UP001500542"/>
    </source>
</evidence>
<dbReference type="PANTHER" id="PTHR43319:SF3">
    <property type="entry name" value="BETA-LACTAMASE-RELATED DOMAIN-CONTAINING PROTEIN"/>
    <property type="match status" value="1"/>
</dbReference>
<sequence length="367" mass="38376">MNELLQEQVVDAIEGLVASGAENGVQAAVYRRGELIVDAVAGMAAPGRPVASDTLFYAASTVKGVTSTVVHVLVEEGVLSYDTLVASVWPEFGAHGKEGTTIRHVLTHSAGVPAVPADLTLSRFCDWEAMCSVIASLEPWWVPGSRVGYHAVTFGFILGEVVRRVCGEPISSVLSAGIGARLGIAGELYFGVPASELDRVAHFEDDPAGAAMFASLPPDFPLFKSGPRSLFPNAALANNTAVTMADIPAWGTVTARGMARMYAALMSEVDGVRLLSPSRLQEISALSTTGLDEMTGGPAQYGLGYTIGQLGMRPAPPTVFGMVGIGGSAAYADTATGISVAVTKNRFNPTEINAFDQVWDLATKLLS</sequence>
<dbReference type="InterPro" id="IPR052907">
    <property type="entry name" value="Beta-lactamase/esterase"/>
</dbReference>
<dbReference type="RefSeq" id="WP_343963631.1">
    <property type="nucleotide sequence ID" value="NZ_BAAAHK010000001.1"/>
</dbReference>
<accession>A0ABN1P5S9</accession>
<gene>
    <name evidence="2" type="ORF">GCM10009554_01410</name>
</gene>
<dbReference type="EMBL" id="BAAAHK010000001">
    <property type="protein sequence ID" value="GAA0923330.1"/>
    <property type="molecule type" value="Genomic_DNA"/>
</dbReference>
<dbReference type="SUPFAM" id="SSF56601">
    <property type="entry name" value="beta-lactamase/transpeptidase-like"/>
    <property type="match status" value="1"/>
</dbReference>
<keyword evidence="3" id="KW-1185">Reference proteome</keyword>
<evidence type="ECO:0000313" key="2">
    <source>
        <dbReference type="EMBL" id="GAA0923330.1"/>
    </source>
</evidence>
<feature type="domain" description="Beta-lactamase-related" evidence="1">
    <location>
        <begin position="11"/>
        <end position="353"/>
    </location>
</feature>
<evidence type="ECO:0000259" key="1">
    <source>
        <dbReference type="Pfam" id="PF00144"/>
    </source>
</evidence>
<dbReference type="Proteomes" id="UP001500542">
    <property type="component" value="Unassembled WGS sequence"/>
</dbReference>
<dbReference type="Gene3D" id="3.40.710.10">
    <property type="entry name" value="DD-peptidase/beta-lactamase superfamily"/>
    <property type="match status" value="1"/>
</dbReference>
<dbReference type="Pfam" id="PF00144">
    <property type="entry name" value="Beta-lactamase"/>
    <property type="match status" value="1"/>
</dbReference>
<keyword evidence="2" id="KW-0378">Hydrolase</keyword>